<keyword evidence="2" id="KW-0813">Transport</keyword>
<evidence type="ECO:0000313" key="9">
    <source>
        <dbReference type="Proteomes" id="UP001579974"/>
    </source>
</evidence>
<evidence type="ECO:0000256" key="5">
    <source>
        <dbReference type="ARBA" id="ARBA00023136"/>
    </source>
</evidence>
<accession>A0ABV5AEJ5</accession>
<dbReference type="Pfam" id="PF07690">
    <property type="entry name" value="MFS_1"/>
    <property type="match status" value="1"/>
</dbReference>
<evidence type="ECO:0000256" key="4">
    <source>
        <dbReference type="ARBA" id="ARBA00022989"/>
    </source>
</evidence>
<dbReference type="EMBL" id="JBDXSU010000006">
    <property type="protein sequence ID" value="MFB5190664.1"/>
    <property type="molecule type" value="Genomic_DNA"/>
</dbReference>
<organism evidence="8 9">
    <name type="scientific">Alicyclobacillus fastidiosus</name>
    <dbReference type="NCBI Taxonomy" id="392011"/>
    <lineage>
        <taxon>Bacteria</taxon>
        <taxon>Bacillati</taxon>
        <taxon>Bacillota</taxon>
        <taxon>Bacilli</taxon>
        <taxon>Bacillales</taxon>
        <taxon>Alicyclobacillaceae</taxon>
        <taxon>Alicyclobacillus</taxon>
    </lineage>
</organism>
<comment type="caution">
    <text evidence="8">The sequence shown here is derived from an EMBL/GenBank/DDBJ whole genome shotgun (WGS) entry which is preliminary data.</text>
</comment>
<dbReference type="InterPro" id="IPR050382">
    <property type="entry name" value="MFS_Na/Anion_cotransporter"/>
</dbReference>
<comment type="subcellular location">
    <subcellularLocation>
        <location evidence="1">Cell membrane</location>
        <topology evidence="1">Multi-pass membrane protein</topology>
    </subcellularLocation>
</comment>
<feature type="domain" description="Major facilitator superfamily (MFS) profile" evidence="7">
    <location>
        <begin position="12"/>
        <end position="419"/>
    </location>
</feature>
<dbReference type="Proteomes" id="UP001579974">
    <property type="component" value="Unassembled WGS sequence"/>
</dbReference>
<evidence type="ECO:0000256" key="3">
    <source>
        <dbReference type="ARBA" id="ARBA00022692"/>
    </source>
</evidence>
<feature type="transmembrane region" description="Helical" evidence="6">
    <location>
        <begin position="231"/>
        <end position="252"/>
    </location>
</feature>
<feature type="transmembrane region" description="Helical" evidence="6">
    <location>
        <begin position="167"/>
        <end position="186"/>
    </location>
</feature>
<dbReference type="InterPro" id="IPR020846">
    <property type="entry name" value="MFS_dom"/>
</dbReference>
<feature type="transmembrane region" description="Helical" evidence="6">
    <location>
        <begin position="272"/>
        <end position="294"/>
    </location>
</feature>
<dbReference type="SUPFAM" id="SSF103473">
    <property type="entry name" value="MFS general substrate transporter"/>
    <property type="match status" value="1"/>
</dbReference>
<dbReference type="InterPro" id="IPR036259">
    <property type="entry name" value="MFS_trans_sf"/>
</dbReference>
<evidence type="ECO:0000256" key="6">
    <source>
        <dbReference type="SAM" id="Phobius"/>
    </source>
</evidence>
<gene>
    <name evidence="8" type="ORF">KKP3000_004135</name>
</gene>
<keyword evidence="5 6" id="KW-0472">Membrane</keyword>
<feature type="transmembrane region" description="Helical" evidence="6">
    <location>
        <begin position="393"/>
        <end position="414"/>
    </location>
</feature>
<reference evidence="8 9" key="1">
    <citation type="journal article" date="2024" name="Int. J. Mol. Sci.">
        <title>Exploration of Alicyclobacillus spp. Genome in Search of Antibiotic Resistance.</title>
        <authorList>
            <person name="Bucka-Kolendo J."/>
            <person name="Kiousi D.E."/>
            <person name="Dekowska A."/>
            <person name="Mikolajczuk-Szczyrba A."/>
            <person name="Karadedos D.M."/>
            <person name="Michael P."/>
            <person name="Galanis A."/>
            <person name="Sokolowska B."/>
        </authorList>
    </citation>
    <scope>NUCLEOTIDE SEQUENCE [LARGE SCALE GENOMIC DNA]</scope>
    <source>
        <strain evidence="8 9">KKP 3000</strain>
    </source>
</reference>
<proteinExistence type="predicted"/>
<sequence>MNGKAGNVRWSIGGLIGLGVIVNYFDRVNISVATHPMMNQFHLSLGQVGILLSAFSWSYTVMQIPIGSILDRIGIKWLNRVGIILWSLATMLTAIAGGMGIVILSRVLLGIAECPAFPGASKATGYWFPLRERGLATSLFDGAAKISNVLGIPLVAWTMTMWGWRGGFWFTAILSLAFAVVWWIWYRDPEEHKKITKEELDYIKEGGAQETGAPEGGVLRSLGFLLTQRKVLALTFGFAAYGYAFGLLSSWIPGYLETQMHMSLLKTGAYSVVPWIVASAADVLIGGWLVDKVIRSGRDASKVRKTFMVIGMILGLTVGLAGFTKNPVIAIIWITISLAGLSMFAPIGWSLPSIVAPKGTVGIVGGIMNFLNGLVGIVSTILTGYVAQASHSFAGPFILAACVLVVGIFFYTVVMGRIEQIQR</sequence>
<name>A0ABV5AEJ5_9BACL</name>
<dbReference type="CDD" id="cd17319">
    <property type="entry name" value="MFS_ExuT_GudP_like"/>
    <property type="match status" value="1"/>
</dbReference>
<evidence type="ECO:0000256" key="1">
    <source>
        <dbReference type="ARBA" id="ARBA00004651"/>
    </source>
</evidence>
<feature type="transmembrane region" description="Helical" evidence="6">
    <location>
        <begin position="7"/>
        <end position="25"/>
    </location>
</feature>
<keyword evidence="4 6" id="KW-1133">Transmembrane helix</keyword>
<evidence type="ECO:0000256" key="2">
    <source>
        <dbReference type="ARBA" id="ARBA00022448"/>
    </source>
</evidence>
<dbReference type="Gene3D" id="1.20.1250.20">
    <property type="entry name" value="MFS general substrate transporter like domains"/>
    <property type="match status" value="2"/>
</dbReference>
<dbReference type="PANTHER" id="PTHR11662">
    <property type="entry name" value="SOLUTE CARRIER FAMILY 17"/>
    <property type="match status" value="1"/>
</dbReference>
<keyword evidence="9" id="KW-1185">Reference proteome</keyword>
<dbReference type="PROSITE" id="PS50850">
    <property type="entry name" value="MFS"/>
    <property type="match status" value="1"/>
</dbReference>
<keyword evidence="3 6" id="KW-0812">Transmembrane</keyword>
<protein>
    <submittedName>
        <fullName evidence="8">MFS transporter</fullName>
    </submittedName>
</protein>
<feature type="transmembrane region" description="Helical" evidence="6">
    <location>
        <begin position="45"/>
        <end position="62"/>
    </location>
</feature>
<dbReference type="InterPro" id="IPR011701">
    <property type="entry name" value="MFS"/>
</dbReference>
<feature type="transmembrane region" description="Helical" evidence="6">
    <location>
        <begin position="306"/>
        <end position="324"/>
    </location>
</feature>
<feature type="transmembrane region" description="Helical" evidence="6">
    <location>
        <begin position="361"/>
        <end position="387"/>
    </location>
</feature>
<evidence type="ECO:0000313" key="8">
    <source>
        <dbReference type="EMBL" id="MFB5190664.1"/>
    </source>
</evidence>
<dbReference type="PANTHER" id="PTHR11662:SF399">
    <property type="entry name" value="FI19708P1-RELATED"/>
    <property type="match status" value="1"/>
</dbReference>
<dbReference type="RefSeq" id="WP_275474722.1">
    <property type="nucleotide sequence ID" value="NZ_CP162940.1"/>
</dbReference>
<feature type="transmembrane region" description="Helical" evidence="6">
    <location>
        <begin position="330"/>
        <end position="349"/>
    </location>
</feature>
<feature type="transmembrane region" description="Helical" evidence="6">
    <location>
        <begin position="83"/>
        <end position="109"/>
    </location>
</feature>
<evidence type="ECO:0000259" key="7">
    <source>
        <dbReference type="PROSITE" id="PS50850"/>
    </source>
</evidence>